<dbReference type="CDD" id="cd03801">
    <property type="entry name" value="GT4_PimA-like"/>
    <property type="match status" value="1"/>
</dbReference>
<dbReference type="PANTHER" id="PTHR46401">
    <property type="entry name" value="GLYCOSYLTRANSFERASE WBBK-RELATED"/>
    <property type="match status" value="1"/>
</dbReference>
<keyword evidence="2 5" id="KW-0808">Transferase</keyword>
<sequence length="453" mass="49995">MPVRHPCPGVHPTDRSGAWAGAVVTEAGSGAGERPLRVALLSYRSKPHCGGQGVYLRHLSRELVDLGHSVEILSGQPYPELDRDEIVLTKIPSLDLYRDEDPFRTPAREEFRDWVDVLEFAHMRTGGFPEPLTFSIRVLRELKRRRRDFDVAHDNQVLGLANLGIARLGLPLVTSIHHPISVDRRIELDAAQDWKAKLGKRRWYGFVAMQAQVARRIGTVLTVSESSKVDIVRDFKVDPRDIEILPLGVDTSVFHPRGPLSGRVPGRIVAMASADAPIKGVDVLLRAVAKVATERDVHVVVVSRPTKDGPTERLVRELALGDRVRFVSGISDDELGELLASAEVAVVPSRYEGFSLPAVEHMASGTPLVASRAGALPEVVGDAGILVEPGDVEELAAVLRRLHDSPEERARWSEAGLARVRERFAWRAVAQATVGHYREAVTQRDYLRKAARK</sequence>
<feature type="domain" description="Glycosyl transferase family 1" evidence="3">
    <location>
        <begin position="267"/>
        <end position="416"/>
    </location>
</feature>
<dbReference type="PANTHER" id="PTHR46401:SF2">
    <property type="entry name" value="GLYCOSYLTRANSFERASE WBBK-RELATED"/>
    <property type="match status" value="1"/>
</dbReference>
<keyword evidence="1" id="KW-0328">Glycosyltransferase</keyword>
<dbReference type="GO" id="GO:0016757">
    <property type="term" value="F:glycosyltransferase activity"/>
    <property type="evidence" value="ECO:0007669"/>
    <property type="project" value="UniProtKB-KW"/>
</dbReference>
<dbReference type="OrthoDB" id="8555507at2"/>
<comment type="caution">
    <text evidence="5">The sequence shown here is derived from an EMBL/GenBank/DDBJ whole genome shotgun (WGS) entry which is preliminary data.</text>
</comment>
<reference evidence="5 6" key="1">
    <citation type="submission" date="2018-08" db="EMBL/GenBank/DDBJ databases">
        <title>Actinomadura jelena sp. nov., a novel Actinomycete isolated from soil in Chad.</title>
        <authorList>
            <person name="Shi L."/>
        </authorList>
    </citation>
    <scope>NUCLEOTIDE SEQUENCE [LARGE SCALE GENOMIC DNA]</scope>
    <source>
        <strain evidence="5 6">NEAU-G17</strain>
    </source>
</reference>
<keyword evidence="6" id="KW-1185">Reference proteome</keyword>
<dbReference type="InterPro" id="IPR028098">
    <property type="entry name" value="Glyco_trans_4-like_N"/>
</dbReference>
<organism evidence="5 6">
    <name type="scientific">Actinomadura logoneensis</name>
    <dbReference type="NCBI Taxonomy" id="2293572"/>
    <lineage>
        <taxon>Bacteria</taxon>
        <taxon>Bacillati</taxon>
        <taxon>Actinomycetota</taxon>
        <taxon>Actinomycetes</taxon>
        <taxon>Streptosporangiales</taxon>
        <taxon>Thermomonosporaceae</taxon>
        <taxon>Actinomadura</taxon>
    </lineage>
</organism>
<protein>
    <submittedName>
        <fullName evidence="5">Glycosyltransferase family 1 protein</fullName>
    </submittedName>
</protein>
<dbReference type="EMBL" id="QURH01000108">
    <property type="protein sequence ID" value="RFU42652.1"/>
    <property type="molecule type" value="Genomic_DNA"/>
</dbReference>
<dbReference type="GO" id="GO:0009103">
    <property type="term" value="P:lipopolysaccharide biosynthetic process"/>
    <property type="evidence" value="ECO:0007669"/>
    <property type="project" value="TreeGrafter"/>
</dbReference>
<feature type="domain" description="Glycosyltransferase subfamily 4-like N-terminal" evidence="4">
    <location>
        <begin position="50"/>
        <end position="252"/>
    </location>
</feature>
<evidence type="ECO:0000259" key="4">
    <source>
        <dbReference type="Pfam" id="PF13439"/>
    </source>
</evidence>
<evidence type="ECO:0000256" key="1">
    <source>
        <dbReference type="ARBA" id="ARBA00022676"/>
    </source>
</evidence>
<dbReference type="Proteomes" id="UP000261811">
    <property type="component" value="Unassembled WGS sequence"/>
</dbReference>
<accession>A0A372JRK5</accession>
<name>A0A372JRK5_9ACTN</name>
<evidence type="ECO:0000313" key="6">
    <source>
        <dbReference type="Proteomes" id="UP000261811"/>
    </source>
</evidence>
<dbReference type="Pfam" id="PF00534">
    <property type="entry name" value="Glycos_transf_1"/>
    <property type="match status" value="1"/>
</dbReference>
<dbReference type="Pfam" id="PF13439">
    <property type="entry name" value="Glyco_transf_4"/>
    <property type="match status" value="1"/>
</dbReference>
<dbReference type="AlphaFoldDB" id="A0A372JRK5"/>
<dbReference type="Gene3D" id="3.40.50.2000">
    <property type="entry name" value="Glycogen Phosphorylase B"/>
    <property type="match status" value="2"/>
</dbReference>
<evidence type="ECO:0000256" key="2">
    <source>
        <dbReference type="ARBA" id="ARBA00022679"/>
    </source>
</evidence>
<dbReference type="InterPro" id="IPR001296">
    <property type="entry name" value="Glyco_trans_1"/>
</dbReference>
<dbReference type="SUPFAM" id="SSF53756">
    <property type="entry name" value="UDP-Glycosyltransferase/glycogen phosphorylase"/>
    <property type="match status" value="1"/>
</dbReference>
<evidence type="ECO:0000313" key="5">
    <source>
        <dbReference type="EMBL" id="RFU42652.1"/>
    </source>
</evidence>
<proteinExistence type="predicted"/>
<gene>
    <name evidence="5" type="ORF">DZF91_05430</name>
</gene>
<evidence type="ECO:0000259" key="3">
    <source>
        <dbReference type="Pfam" id="PF00534"/>
    </source>
</evidence>